<evidence type="ECO:0000256" key="11">
    <source>
        <dbReference type="ARBA" id="ARBA00023065"/>
    </source>
</evidence>
<name>A0AAV5VRT1_9BILA</name>
<feature type="domain" description="EGF-like" evidence="20">
    <location>
        <begin position="303"/>
        <end position="341"/>
    </location>
</feature>
<evidence type="ECO:0000256" key="4">
    <source>
        <dbReference type="ARBA" id="ARBA00022461"/>
    </source>
</evidence>
<feature type="disulfide bond" evidence="17">
    <location>
        <begin position="239"/>
        <end position="248"/>
    </location>
</feature>
<feature type="disulfide bond" evidence="17">
    <location>
        <begin position="99"/>
        <end position="108"/>
    </location>
</feature>
<dbReference type="InterPro" id="IPR049883">
    <property type="entry name" value="NOTCH1_EGF-like"/>
</dbReference>
<dbReference type="InterPro" id="IPR001881">
    <property type="entry name" value="EGF-like_Ca-bd_dom"/>
</dbReference>
<evidence type="ECO:0000256" key="3">
    <source>
        <dbReference type="ARBA" id="ARBA00022448"/>
    </source>
</evidence>
<keyword evidence="8" id="KW-0677">Repeat</keyword>
<dbReference type="GO" id="GO:0045597">
    <property type="term" value="P:positive regulation of cell differentiation"/>
    <property type="evidence" value="ECO:0007669"/>
    <property type="project" value="UniProtKB-ARBA"/>
</dbReference>
<feature type="non-terminal residue" evidence="21">
    <location>
        <position position="1"/>
    </location>
</feature>
<evidence type="ECO:0000256" key="15">
    <source>
        <dbReference type="ARBA" id="ARBA00023201"/>
    </source>
</evidence>
<evidence type="ECO:0000256" key="16">
    <source>
        <dbReference type="ARBA" id="ARBA00023303"/>
    </source>
</evidence>
<feature type="domain" description="EGF-like" evidence="20">
    <location>
        <begin position="111"/>
        <end position="153"/>
    </location>
</feature>
<evidence type="ECO:0000256" key="5">
    <source>
        <dbReference type="ARBA" id="ARBA00022536"/>
    </source>
</evidence>
<feature type="disulfide bond" evidence="17">
    <location>
        <begin position="62"/>
        <end position="71"/>
    </location>
</feature>
<keyword evidence="13 17" id="KW-1015">Disulfide bond</keyword>
<dbReference type="PROSITE" id="PS01187">
    <property type="entry name" value="EGF_CA"/>
    <property type="match status" value="3"/>
</dbReference>
<dbReference type="SMART" id="SM00179">
    <property type="entry name" value="EGF_CA"/>
    <property type="match status" value="7"/>
</dbReference>
<evidence type="ECO:0000256" key="19">
    <source>
        <dbReference type="SAM" id="Phobius"/>
    </source>
</evidence>
<evidence type="ECO:0000256" key="9">
    <source>
        <dbReference type="ARBA" id="ARBA00022989"/>
    </source>
</evidence>
<comment type="caution">
    <text evidence="17">Lacks conserved residue(s) required for the propagation of feature annotation.</text>
</comment>
<evidence type="ECO:0000256" key="10">
    <source>
        <dbReference type="ARBA" id="ARBA00023053"/>
    </source>
</evidence>
<feature type="disulfide bond" evidence="17">
    <location>
        <begin position="77"/>
        <end position="87"/>
    </location>
</feature>
<dbReference type="SMART" id="SM00181">
    <property type="entry name" value="EGF"/>
    <property type="match status" value="8"/>
</dbReference>
<keyword evidence="12 19" id="KW-0472">Membrane</keyword>
<dbReference type="PROSITE" id="PS00010">
    <property type="entry name" value="ASX_HYDROXYL"/>
    <property type="match status" value="4"/>
</dbReference>
<dbReference type="Proteomes" id="UP001432322">
    <property type="component" value="Unassembled WGS sequence"/>
</dbReference>
<feature type="disulfide bond" evidence="17">
    <location>
        <begin position="23"/>
        <end position="32"/>
    </location>
</feature>
<dbReference type="PROSITE" id="PS50026">
    <property type="entry name" value="EGF_3"/>
    <property type="match status" value="8"/>
</dbReference>
<dbReference type="GO" id="GO:0007219">
    <property type="term" value="P:Notch signaling pathway"/>
    <property type="evidence" value="ECO:0007669"/>
    <property type="project" value="TreeGrafter"/>
</dbReference>
<sequence length="766" mass="84273">CASYPCLNGGTCDGNFLWYTCTCPSGYSGKQCQTIDPCLSFGCKNGGTCSKTEDGATYTCACNSAFYGTNCEKYKACVSSPCVHGNCTDKGSGDYSCSCEDGWKGNNCLEDIDECAEAAASNKKLCANNGTCVNSIGSYSCSCIFGTFGFDCSENPDDCDKSYLGQDGKHYPNLCIYLDKGANCTDGLANYTCTCSAGFKGARCMNDIDECAEAAASNKKLCANNGTCVNSIGSYSCSCIFGTFGFDCSENPDNCLISNETIDGVLYPNKCIARDKTANCTDGFGEYFCECSQYWNGQFCLDDVDECAIDPTRCKNFATCINTPGYYECDCINGTKGHNCEINPDDCANITACNSADKKANCTDGFAEWWCTCGPDYTGEFCDLEIIIYKVLLMLGGNNANYDDLIAMMRDLIRTPAMMKDLVPFIVGLQSLENRTALSWSAEETFLWVAYEEKRLDLKADLYKWNDVVLGNCFTFNHFNNTHRAYLMRSDGAQGGLKAALRLNSHEYVPWTETVAIMTFIHPNTETIFSESPRYNAEPAAMTTIQSIESLYRRLGGRYGRCVQSANEVDSYYYEGSYTTDASFIRKYTSPYEKQYGCLRSCYQDEVKKACQCMDSRYPMASNEAPCELPHRKCVDSIIAKGDVSTWAGCTCPLPCENSQFDASFTAAPLVISKNKCNSYKAPQRLNDSNCAEPKSQPDYLIVNVQVPRITINIFEETPAWTANRLIGTIGGLGGVVCGINLITFIEFAYLLFVKLPMAVFFNRQI</sequence>
<dbReference type="PRINTS" id="PR01078">
    <property type="entry name" value="AMINACHANNEL"/>
</dbReference>
<proteinExistence type="inferred from homology"/>
<comment type="subcellular location">
    <subcellularLocation>
        <location evidence="1">Membrane</location>
        <topology evidence="1">Multi-pass membrane protein</topology>
    </subcellularLocation>
</comment>
<dbReference type="FunFam" id="2.10.25.10:FF:000012">
    <property type="entry name" value="Delta-like protein"/>
    <property type="match status" value="1"/>
</dbReference>
<feature type="disulfide bond" evidence="17">
    <location>
        <begin position="373"/>
        <end position="382"/>
    </location>
</feature>
<dbReference type="AlphaFoldDB" id="A0AAV5VRT1"/>
<feature type="transmembrane region" description="Helical" evidence="19">
    <location>
        <begin position="732"/>
        <end position="754"/>
    </location>
</feature>
<dbReference type="GO" id="GO:0005509">
    <property type="term" value="F:calcium ion binding"/>
    <property type="evidence" value="ECO:0007669"/>
    <property type="project" value="InterPro"/>
</dbReference>
<evidence type="ECO:0000256" key="6">
    <source>
        <dbReference type="ARBA" id="ARBA00022692"/>
    </source>
</evidence>
<dbReference type="InterPro" id="IPR018097">
    <property type="entry name" value="EGF_Ca-bd_CS"/>
</dbReference>
<feature type="disulfide bond" evidence="17">
    <location>
        <begin position="331"/>
        <end position="340"/>
    </location>
</feature>
<dbReference type="PANTHER" id="PTHR12916:SF9">
    <property type="entry name" value="NEUROGENIC LOCUS NOTCH HOMOLOG PROTEIN 1-RELATED"/>
    <property type="match status" value="1"/>
</dbReference>
<dbReference type="InterPro" id="IPR001873">
    <property type="entry name" value="ENaC"/>
</dbReference>
<dbReference type="SUPFAM" id="SSF57196">
    <property type="entry name" value="EGF/Laminin"/>
    <property type="match status" value="4"/>
</dbReference>
<keyword evidence="9 19" id="KW-1133">Transmembrane helix</keyword>
<keyword evidence="3 18" id="KW-0813">Transport</keyword>
<evidence type="ECO:0000256" key="12">
    <source>
        <dbReference type="ARBA" id="ARBA00023136"/>
    </source>
</evidence>
<evidence type="ECO:0000256" key="2">
    <source>
        <dbReference type="ARBA" id="ARBA00007193"/>
    </source>
</evidence>
<evidence type="ECO:0000313" key="22">
    <source>
        <dbReference type="Proteomes" id="UP001432322"/>
    </source>
</evidence>
<dbReference type="Gene3D" id="2.10.25.10">
    <property type="entry name" value="Laminin"/>
    <property type="match status" value="7"/>
</dbReference>
<dbReference type="GO" id="GO:0016020">
    <property type="term" value="C:membrane"/>
    <property type="evidence" value="ECO:0007669"/>
    <property type="project" value="UniProtKB-SubCell"/>
</dbReference>
<dbReference type="PROSITE" id="PS00022">
    <property type="entry name" value="EGF_1"/>
    <property type="match status" value="9"/>
</dbReference>
<keyword evidence="6 18" id="KW-0812">Transmembrane</keyword>
<keyword evidence="14" id="KW-0325">Glycoprotein</keyword>
<dbReference type="PANTHER" id="PTHR12916">
    <property type="entry name" value="CYTOCHROME C OXIDASE POLYPEPTIDE VIC-2"/>
    <property type="match status" value="1"/>
</dbReference>
<evidence type="ECO:0000313" key="21">
    <source>
        <dbReference type="EMBL" id="GMT22306.1"/>
    </source>
</evidence>
<dbReference type="InterPro" id="IPR013032">
    <property type="entry name" value="EGF-like_CS"/>
</dbReference>
<dbReference type="Pfam" id="PF12661">
    <property type="entry name" value="hEGF"/>
    <property type="match status" value="2"/>
</dbReference>
<gene>
    <name evidence="21" type="ORF">PFISCL1PPCAC_13603</name>
</gene>
<keyword evidence="5 17" id="KW-0245">EGF-like domain</keyword>
<keyword evidence="7" id="KW-0732">Signal</keyword>
<dbReference type="InterPro" id="IPR009030">
    <property type="entry name" value="Growth_fac_rcpt_cys_sf"/>
</dbReference>
<feature type="domain" description="EGF-like" evidence="20">
    <location>
        <begin position="73"/>
        <end position="109"/>
    </location>
</feature>
<dbReference type="EMBL" id="BTSY01000004">
    <property type="protein sequence ID" value="GMT22306.1"/>
    <property type="molecule type" value="Genomic_DNA"/>
</dbReference>
<dbReference type="InterPro" id="IPR000742">
    <property type="entry name" value="EGF"/>
</dbReference>
<feature type="domain" description="EGF-like" evidence="20">
    <location>
        <begin position="34"/>
        <end position="72"/>
    </location>
</feature>
<feature type="domain" description="EGF-like" evidence="20">
    <location>
        <begin position="1"/>
        <end position="33"/>
    </location>
</feature>
<keyword evidence="22" id="KW-1185">Reference proteome</keyword>
<keyword evidence="11 18" id="KW-0406">Ion transport</keyword>
<dbReference type="GO" id="GO:0005112">
    <property type="term" value="F:Notch binding"/>
    <property type="evidence" value="ECO:0007669"/>
    <property type="project" value="TreeGrafter"/>
</dbReference>
<evidence type="ECO:0000256" key="7">
    <source>
        <dbReference type="ARBA" id="ARBA00022729"/>
    </source>
</evidence>
<protein>
    <recommendedName>
        <fullName evidence="20">EGF-like domain-containing protein</fullName>
    </recommendedName>
</protein>
<keyword evidence="16 18" id="KW-0407">Ion channel</keyword>
<feature type="domain" description="EGF-like" evidence="20">
    <location>
        <begin position="155"/>
        <end position="205"/>
    </location>
</feature>
<dbReference type="SUPFAM" id="SSF57184">
    <property type="entry name" value="Growth factor receptor domain"/>
    <property type="match status" value="1"/>
</dbReference>
<evidence type="ECO:0000256" key="8">
    <source>
        <dbReference type="ARBA" id="ARBA00022737"/>
    </source>
</evidence>
<evidence type="ECO:0000256" key="13">
    <source>
        <dbReference type="ARBA" id="ARBA00023157"/>
    </source>
</evidence>
<dbReference type="Pfam" id="PF07645">
    <property type="entry name" value="EGF_CA"/>
    <property type="match status" value="3"/>
</dbReference>
<dbReference type="Pfam" id="PF00858">
    <property type="entry name" value="ASC"/>
    <property type="match status" value="1"/>
</dbReference>
<dbReference type="Gene3D" id="1.10.287.770">
    <property type="entry name" value="YojJ-like"/>
    <property type="match status" value="1"/>
</dbReference>
<feature type="disulfide bond" evidence="17">
    <location>
        <begin position="143"/>
        <end position="152"/>
    </location>
</feature>
<evidence type="ECO:0000259" key="20">
    <source>
        <dbReference type="PROSITE" id="PS50026"/>
    </source>
</evidence>
<dbReference type="GO" id="GO:0005272">
    <property type="term" value="F:sodium channel activity"/>
    <property type="evidence" value="ECO:0007669"/>
    <property type="project" value="UniProtKB-KW"/>
</dbReference>
<keyword evidence="15 18" id="KW-0739">Sodium transport</keyword>
<evidence type="ECO:0000256" key="1">
    <source>
        <dbReference type="ARBA" id="ARBA00004141"/>
    </source>
</evidence>
<comment type="similarity">
    <text evidence="2 18">Belongs to the amiloride-sensitive sodium channel (TC 1.A.6) family.</text>
</comment>
<accession>A0AAV5VRT1</accession>
<dbReference type="InterPro" id="IPR000152">
    <property type="entry name" value="EGF-type_Asp/Asn_hydroxyl_site"/>
</dbReference>
<evidence type="ECO:0000256" key="17">
    <source>
        <dbReference type="PROSITE-ProRule" id="PRU00076"/>
    </source>
</evidence>
<organism evidence="21 22">
    <name type="scientific">Pristionchus fissidentatus</name>
    <dbReference type="NCBI Taxonomy" id="1538716"/>
    <lineage>
        <taxon>Eukaryota</taxon>
        <taxon>Metazoa</taxon>
        <taxon>Ecdysozoa</taxon>
        <taxon>Nematoda</taxon>
        <taxon>Chromadorea</taxon>
        <taxon>Rhabditida</taxon>
        <taxon>Rhabditina</taxon>
        <taxon>Diplogasteromorpha</taxon>
        <taxon>Diplogasteroidea</taxon>
        <taxon>Neodiplogasteridae</taxon>
        <taxon>Pristionchus</taxon>
    </lineage>
</organism>
<comment type="caution">
    <text evidence="21">The sequence shown here is derived from an EMBL/GenBank/DDBJ whole genome shotgun (WGS) entry which is preliminary data.</text>
</comment>
<feature type="disulfide bond" evidence="17">
    <location>
        <begin position="43"/>
        <end position="60"/>
    </location>
</feature>
<keyword evidence="4 18" id="KW-0894">Sodium channel</keyword>
<dbReference type="FunFam" id="2.10.25.10:FF:000125">
    <property type="entry name" value="Neurogenic locus notch protein-like"/>
    <property type="match status" value="1"/>
</dbReference>
<feature type="disulfide bond" evidence="17">
    <location>
        <begin position="195"/>
        <end position="204"/>
    </location>
</feature>
<dbReference type="CDD" id="cd00054">
    <property type="entry name" value="EGF_CA"/>
    <property type="match status" value="5"/>
</dbReference>
<dbReference type="Pfam" id="PF00008">
    <property type="entry name" value="EGF"/>
    <property type="match status" value="1"/>
</dbReference>
<feature type="domain" description="EGF-like" evidence="20">
    <location>
        <begin position="343"/>
        <end position="383"/>
    </location>
</feature>
<dbReference type="PROSITE" id="PS01186">
    <property type="entry name" value="EGF_2"/>
    <property type="match status" value="3"/>
</dbReference>
<evidence type="ECO:0000256" key="18">
    <source>
        <dbReference type="RuleBase" id="RU000679"/>
    </source>
</evidence>
<evidence type="ECO:0000256" key="14">
    <source>
        <dbReference type="ARBA" id="ARBA00023180"/>
    </source>
</evidence>
<reference evidence="21" key="1">
    <citation type="submission" date="2023-10" db="EMBL/GenBank/DDBJ databases">
        <title>Genome assembly of Pristionchus species.</title>
        <authorList>
            <person name="Yoshida K."/>
            <person name="Sommer R.J."/>
        </authorList>
    </citation>
    <scope>NUCLEOTIDE SEQUENCE</scope>
    <source>
        <strain evidence="21">RS5133</strain>
    </source>
</reference>
<feature type="domain" description="EGF-like" evidence="20">
    <location>
        <begin position="207"/>
        <end position="249"/>
    </location>
</feature>
<keyword evidence="10" id="KW-0915">Sodium</keyword>